<reference evidence="1" key="1">
    <citation type="submission" date="2024-02" db="EMBL/GenBank/DDBJ databases">
        <title>Complete genome sequence of Vreelandella sp. SM1641, a marine exopolysaccharide-producing bacterium isolated from deep-sea hydrothermal sediment of the southwest Indian Ocean.</title>
        <authorList>
            <person name="Zhu H."/>
            <person name="Sun M."/>
        </authorList>
    </citation>
    <scope>NUCLEOTIDE SEQUENCE</scope>
    <source>
        <strain evidence="1">SM1641</strain>
    </source>
</reference>
<proteinExistence type="predicted"/>
<protein>
    <recommendedName>
        <fullName evidence="2">DNA-binding protein</fullName>
    </recommendedName>
</protein>
<evidence type="ECO:0008006" key="2">
    <source>
        <dbReference type="Google" id="ProtNLM"/>
    </source>
</evidence>
<gene>
    <name evidence="1" type="ORF">V8F66_06925</name>
</gene>
<name>A0AAU7XTK8_9GAMM</name>
<organism evidence="1">
    <name type="scientific">Vreelandella sp. SM1641</name>
    <dbReference type="NCBI Taxonomy" id="3126101"/>
    <lineage>
        <taxon>Bacteria</taxon>
        <taxon>Pseudomonadati</taxon>
        <taxon>Pseudomonadota</taxon>
        <taxon>Gammaproteobacteria</taxon>
        <taxon>Oceanospirillales</taxon>
        <taxon>Halomonadaceae</taxon>
        <taxon>Vreelandella</taxon>
    </lineage>
</organism>
<dbReference type="RefSeq" id="WP_035566793.1">
    <property type="nucleotide sequence ID" value="NZ_CP158484.1"/>
</dbReference>
<dbReference type="KEGG" id="vrs:V8F66_06925"/>
<sequence length="109" mass="11927">MFNFLKGNKQMATATKIEASDIVKVDSEVLIERMVAISPNIVGKLPDRRMQAIVRTAMRALAEEVHAHDAGGLQVAGLGRINIRQVETEKNGTPNTVKRIILKPAKPKA</sequence>
<accession>A0AAU7XTK8</accession>
<dbReference type="AlphaFoldDB" id="A0AAU7XTK8"/>
<evidence type="ECO:0000313" key="1">
    <source>
        <dbReference type="EMBL" id="XBY60204.1"/>
    </source>
</evidence>
<dbReference type="EMBL" id="CP158484">
    <property type="protein sequence ID" value="XBY60204.1"/>
    <property type="molecule type" value="Genomic_DNA"/>
</dbReference>